<evidence type="ECO:0000256" key="1">
    <source>
        <dbReference type="SAM" id="Phobius"/>
    </source>
</evidence>
<accession>A0A4Y7SZH7</accession>
<feature type="transmembrane region" description="Helical" evidence="1">
    <location>
        <begin position="12"/>
        <end position="32"/>
    </location>
</feature>
<proteinExistence type="predicted"/>
<keyword evidence="1" id="KW-1133">Transmembrane helix</keyword>
<organism evidence="2 3">
    <name type="scientific">Coprinellus micaceus</name>
    <name type="common">Glistening ink-cap mushroom</name>
    <name type="synonym">Coprinus micaceus</name>
    <dbReference type="NCBI Taxonomy" id="71717"/>
    <lineage>
        <taxon>Eukaryota</taxon>
        <taxon>Fungi</taxon>
        <taxon>Dikarya</taxon>
        <taxon>Basidiomycota</taxon>
        <taxon>Agaricomycotina</taxon>
        <taxon>Agaricomycetes</taxon>
        <taxon>Agaricomycetidae</taxon>
        <taxon>Agaricales</taxon>
        <taxon>Agaricineae</taxon>
        <taxon>Psathyrellaceae</taxon>
        <taxon>Coprinellus</taxon>
    </lineage>
</organism>
<feature type="transmembrane region" description="Helical" evidence="1">
    <location>
        <begin position="108"/>
        <end position="129"/>
    </location>
</feature>
<keyword evidence="3" id="KW-1185">Reference proteome</keyword>
<keyword evidence="1" id="KW-0812">Transmembrane</keyword>
<gene>
    <name evidence="2" type="ORF">FA13DRAFT_946534</name>
</gene>
<evidence type="ECO:0000313" key="2">
    <source>
        <dbReference type="EMBL" id="TEB27242.1"/>
    </source>
</evidence>
<name>A0A4Y7SZH7_COPMI</name>
<reference evidence="2 3" key="1">
    <citation type="journal article" date="2019" name="Nat. Ecol. Evol.">
        <title>Megaphylogeny resolves global patterns of mushroom evolution.</title>
        <authorList>
            <person name="Varga T."/>
            <person name="Krizsan K."/>
            <person name="Foldi C."/>
            <person name="Dima B."/>
            <person name="Sanchez-Garcia M."/>
            <person name="Sanchez-Ramirez S."/>
            <person name="Szollosi G.J."/>
            <person name="Szarkandi J.G."/>
            <person name="Papp V."/>
            <person name="Albert L."/>
            <person name="Andreopoulos W."/>
            <person name="Angelini C."/>
            <person name="Antonin V."/>
            <person name="Barry K.W."/>
            <person name="Bougher N.L."/>
            <person name="Buchanan P."/>
            <person name="Buyck B."/>
            <person name="Bense V."/>
            <person name="Catcheside P."/>
            <person name="Chovatia M."/>
            <person name="Cooper J."/>
            <person name="Damon W."/>
            <person name="Desjardin D."/>
            <person name="Finy P."/>
            <person name="Geml J."/>
            <person name="Haridas S."/>
            <person name="Hughes K."/>
            <person name="Justo A."/>
            <person name="Karasinski D."/>
            <person name="Kautmanova I."/>
            <person name="Kiss B."/>
            <person name="Kocsube S."/>
            <person name="Kotiranta H."/>
            <person name="LaButti K.M."/>
            <person name="Lechner B.E."/>
            <person name="Liimatainen K."/>
            <person name="Lipzen A."/>
            <person name="Lukacs Z."/>
            <person name="Mihaltcheva S."/>
            <person name="Morgado L.N."/>
            <person name="Niskanen T."/>
            <person name="Noordeloos M.E."/>
            <person name="Ohm R.A."/>
            <person name="Ortiz-Santana B."/>
            <person name="Ovrebo C."/>
            <person name="Racz N."/>
            <person name="Riley R."/>
            <person name="Savchenko A."/>
            <person name="Shiryaev A."/>
            <person name="Soop K."/>
            <person name="Spirin V."/>
            <person name="Szebenyi C."/>
            <person name="Tomsovsky M."/>
            <person name="Tulloss R.E."/>
            <person name="Uehling J."/>
            <person name="Grigoriev I.V."/>
            <person name="Vagvolgyi C."/>
            <person name="Papp T."/>
            <person name="Martin F.M."/>
            <person name="Miettinen O."/>
            <person name="Hibbett D.S."/>
            <person name="Nagy L.G."/>
        </authorList>
    </citation>
    <scope>NUCLEOTIDE SEQUENCE [LARGE SCALE GENOMIC DNA]</scope>
    <source>
        <strain evidence="2 3">FP101781</strain>
    </source>
</reference>
<comment type="caution">
    <text evidence="2">The sequence shown here is derived from an EMBL/GenBank/DDBJ whole genome shotgun (WGS) entry which is preliminary data.</text>
</comment>
<dbReference type="OrthoDB" id="3058001at2759"/>
<evidence type="ECO:0000313" key="3">
    <source>
        <dbReference type="Proteomes" id="UP000298030"/>
    </source>
</evidence>
<dbReference type="EMBL" id="QPFP01000041">
    <property type="protein sequence ID" value="TEB27242.1"/>
    <property type="molecule type" value="Genomic_DNA"/>
</dbReference>
<feature type="transmembrane region" description="Helical" evidence="1">
    <location>
        <begin position="38"/>
        <end position="57"/>
    </location>
</feature>
<protein>
    <submittedName>
        <fullName evidence="2">Uncharacterized protein</fullName>
    </submittedName>
</protein>
<dbReference type="AlphaFoldDB" id="A0A4Y7SZH7"/>
<feature type="transmembrane region" description="Helical" evidence="1">
    <location>
        <begin position="135"/>
        <end position="153"/>
    </location>
</feature>
<keyword evidence="1" id="KW-0472">Membrane</keyword>
<dbReference type="Proteomes" id="UP000298030">
    <property type="component" value="Unassembled WGS sequence"/>
</dbReference>
<sequence>MDPGWRQHPKLTVYRLGLIVVTIALGSAKALSSPASVTLEWVVGVVFFLLVFFLSYLDADQSAKPAWLFQIDVLGRGSDSSLLFDARHGGGVRPRLYGGHPTLTGYRLLVTTTAVVFGSTKAVLAYLGYTTAPRAIEWVYGVAVSMVLYWVGLHEHGPRETVPAFFTKDRRSFGTFSSFTSSSAQLLLPPPRH</sequence>